<keyword evidence="2" id="KW-0812">Transmembrane</keyword>
<name>A0ABD3FV29_9STRA</name>
<organism evidence="4 5">
    <name type="scientific">Phytophthora oleae</name>
    <dbReference type="NCBI Taxonomy" id="2107226"/>
    <lineage>
        <taxon>Eukaryota</taxon>
        <taxon>Sar</taxon>
        <taxon>Stramenopiles</taxon>
        <taxon>Oomycota</taxon>
        <taxon>Peronosporomycetes</taxon>
        <taxon>Peronosporales</taxon>
        <taxon>Peronosporaceae</taxon>
        <taxon>Phytophthora</taxon>
    </lineage>
</organism>
<keyword evidence="2" id="KW-0472">Membrane</keyword>
<keyword evidence="2" id="KW-1133">Transmembrane helix</keyword>
<sequence length="452" mass="49302">MIKQFDVVVFGATGFTGALVARHLITEPESALGSLNAVKWALAARSATKLTALKEELMVKLPEVDNKLIAAIPTLLADSSDMVSLLNMIKQTKVVLSLVGPYTLYGELLVKLCAENGIHYCDLTGEVLWVREMIHKYQDVAAKSGAIIVNSCGVDSAPSDFVAYALAARIRKLYGKEVKIGRVDFLITDSKGSVSGGTFASVLQMVEGKTSKDLSETCNPFVLTDEKTIKQKKAQGLVDANSVDIRVRFDKTAGSWTSLFLGQLMNQAVVHRSNYLLNDLYGKRFVYCERFALGGVFTQALITAVSVVLTGMLYFKWTRKLIQKLAPAPGEGPSEELMVSGCFIVEANGYTEDGELAAKLKAIGKGDPGYYMTIRMITECAFCLAKKDLRDGSDDTNDTPSVTGGFFTPAFAFGHKLSSRMHTKGFMTFDLKDVAVKHLKEKNTKKELATAF</sequence>
<comment type="caution">
    <text evidence="4">The sequence shown here is derived from an EMBL/GenBank/DDBJ whole genome shotgun (WGS) entry which is preliminary data.</text>
</comment>
<evidence type="ECO:0000256" key="2">
    <source>
        <dbReference type="SAM" id="Phobius"/>
    </source>
</evidence>
<evidence type="ECO:0000313" key="5">
    <source>
        <dbReference type="Proteomes" id="UP001632037"/>
    </source>
</evidence>
<reference evidence="4 5" key="1">
    <citation type="submission" date="2024-09" db="EMBL/GenBank/DDBJ databases">
        <title>Genome sequencing and assembly of Phytophthora oleae, isolate VK10A, causative agent of rot of olive drupes.</title>
        <authorList>
            <person name="Conti Taguali S."/>
            <person name="Riolo M."/>
            <person name="La Spada F."/>
            <person name="Cacciola S.O."/>
            <person name="Dionisio G."/>
        </authorList>
    </citation>
    <scope>NUCLEOTIDE SEQUENCE [LARGE SCALE GENOMIC DNA]</scope>
    <source>
        <strain evidence="4 5">VK10A</strain>
    </source>
</reference>
<dbReference type="Proteomes" id="UP001632037">
    <property type="component" value="Unassembled WGS sequence"/>
</dbReference>
<evidence type="ECO:0000259" key="3">
    <source>
        <dbReference type="Pfam" id="PF03435"/>
    </source>
</evidence>
<dbReference type="InterPro" id="IPR036291">
    <property type="entry name" value="NAD(P)-bd_dom_sf"/>
</dbReference>
<dbReference type="PANTHER" id="PTHR12286:SF5">
    <property type="entry name" value="SACCHAROPINE DEHYDROGENASE-LIKE OXIDOREDUCTASE"/>
    <property type="match status" value="1"/>
</dbReference>
<evidence type="ECO:0000313" key="4">
    <source>
        <dbReference type="EMBL" id="KAL3670787.1"/>
    </source>
</evidence>
<comment type="similarity">
    <text evidence="1">Belongs to the saccharopine dehydrogenase family.</text>
</comment>
<feature type="transmembrane region" description="Helical" evidence="2">
    <location>
        <begin position="291"/>
        <end position="315"/>
    </location>
</feature>
<dbReference type="InterPro" id="IPR051276">
    <property type="entry name" value="Saccharopine_DH-like_oxidrdct"/>
</dbReference>
<dbReference type="PANTHER" id="PTHR12286">
    <property type="entry name" value="SACCHAROPINE DEHYDROGENASE-LIKE OXIDOREDUCTASE"/>
    <property type="match status" value="1"/>
</dbReference>
<dbReference type="Pfam" id="PF03435">
    <property type="entry name" value="Sacchrp_dh_NADP"/>
    <property type="match status" value="1"/>
</dbReference>
<proteinExistence type="inferred from homology"/>
<feature type="domain" description="Saccharopine dehydrogenase NADP binding" evidence="3">
    <location>
        <begin position="7"/>
        <end position="149"/>
    </location>
</feature>
<dbReference type="EMBL" id="JBIMZQ010000006">
    <property type="protein sequence ID" value="KAL3670787.1"/>
    <property type="molecule type" value="Genomic_DNA"/>
</dbReference>
<accession>A0ABD3FV29</accession>
<dbReference type="AlphaFoldDB" id="A0ABD3FV29"/>
<keyword evidence="5" id="KW-1185">Reference proteome</keyword>
<evidence type="ECO:0000256" key="1">
    <source>
        <dbReference type="ARBA" id="ARBA00038048"/>
    </source>
</evidence>
<gene>
    <name evidence="4" type="ORF">V7S43_003973</name>
</gene>
<dbReference type="SUPFAM" id="SSF51735">
    <property type="entry name" value="NAD(P)-binding Rossmann-fold domains"/>
    <property type="match status" value="1"/>
</dbReference>
<dbReference type="Gene3D" id="3.40.50.720">
    <property type="entry name" value="NAD(P)-binding Rossmann-like Domain"/>
    <property type="match status" value="1"/>
</dbReference>
<protein>
    <recommendedName>
        <fullName evidence="3">Saccharopine dehydrogenase NADP binding domain-containing protein</fullName>
    </recommendedName>
</protein>
<dbReference type="InterPro" id="IPR005097">
    <property type="entry name" value="Sacchrp_dh_NADP-bd"/>
</dbReference>